<accession>N6X3W9</accession>
<keyword evidence="2" id="KW-1185">Reference proteome</keyword>
<evidence type="ECO:0000313" key="2">
    <source>
        <dbReference type="Proteomes" id="UP000013015"/>
    </source>
</evidence>
<gene>
    <name evidence="1" type="ORF">HMPREF9004_0990</name>
</gene>
<sequence>MSSSRELGSNRALHRMWAEGLKARPLQSSVDRGTLQQRGSVLVNE</sequence>
<comment type="caution">
    <text evidence="1">The sequence shown here is derived from an EMBL/GenBank/DDBJ whole genome shotgun (WGS) entry which is preliminary data.</text>
</comment>
<protein>
    <submittedName>
        <fullName evidence="1">Uncharacterized protein</fullName>
    </submittedName>
</protein>
<name>N6X3W9_9ACTO</name>
<reference evidence="1 2" key="1">
    <citation type="submission" date="2013-03" db="EMBL/GenBank/DDBJ databases">
        <title>Reference genome for the Human Microbiome Project.</title>
        <authorList>
            <person name="Aqrawi P."/>
            <person name="Ayvaz T."/>
            <person name="Bess C."/>
            <person name="Blankenburg K."/>
            <person name="Coyle M."/>
            <person name="Deng J."/>
            <person name="Forbes L."/>
            <person name="Fowler G."/>
            <person name="Francisco L."/>
            <person name="Fu Q."/>
            <person name="Gibbs R."/>
            <person name="Gross S."/>
            <person name="Gubbala S."/>
            <person name="Hale W."/>
            <person name="Hemphill L."/>
            <person name="Highlander S."/>
            <person name="Hirani K."/>
            <person name="Jackson L."/>
            <person name="Jakkamsetti A."/>
            <person name="Javaid M."/>
            <person name="Jayaseelan J.C."/>
            <person name="Jiang H."/>
            <person name="Joshi V."/>
            <person name="Korchina V."/>
            <person name="Kovar C."/>
            <person name="Lara F."/>
            <person name="Lee S."/>
            <person name="Liu Y."/>
            <person name="Mata R."/>
            <person name="Mathew T."/>
            <person name="Munidasa M."/>
            <person name="Muzny D."/>
            <person name="Nazareth L."/>
            <person name="Ngo R."/>
            <person name="Nguyen L."/>
            <person name="Nguyen N."/>
            <person name="Okwuonu G."/>
            <person name="Ongeri F."/>
            <person name="Palculict T."/>
            <person name="Patil S."/>
            <person name="Petrosino J."/>
            <person name="Pham C."/>
            <person name="Pham P."/>
            <person name="Pu L.-L."/>
            <person name="Qin X."/>
            <person name="Qu J."/>
            <person name="Reid J."/>
            <person name="Ross M."/>
            <person name="Ruth R."/>
            <person name="Saada N."/>
            <person name="San Lucas F."/>
            <person name="Santibanez J."/>
            <person name="Shang Y."/>
            <person name="Simmons D."/>
            <person name="Song X.-Z."/>
            <person name="Tang L.-Y."/>
            <person name="Thornton R."/>
            <person name="Warren J."/>
            <person name="Weissenberger G."/>
            <person name="Wilczek-Boney K."/>
            <person name="Worley K."/>
            <person name="Youmans B."/>
            <person name="Zhang J."/>
            <person name="Zhang L."/>
            <person name="Zhao Z."/>
            <person name="Zhou C."/>
            <person name="Zhu D."/>
            <person name="Zhu Y."/>
        </authorList>
    </citation>
    <scope>NUCLEOTIDE SEQUENCE [LARGE SCALE GENOMIC DNA]</scope>
    <source>
        <strain evidence="1 2">F0333</strain>
    </source>
</reference>
<dbReference type="AlphaFoldDB" id="N6X3W9"/>
<proteinExistence type="predicted"/>
<organism evidence="1 2">
    <name type="scientific">Schaalia cardiffensis F0333</name>
    <dbReference type="NCBI Taxonomy" id="888050"/>
    <lineage>
        <taxon>Bacteria</taxon>
        <taxon>Bacillati</taxon>
        <taxon>Actinomycetota</taxon>
        <taxon>Actinomycetes</taxon>
        <taxon>Actinomycetales</taxon>
        <taxon>Actinomycetaceae</taxon>
        <taxon>Schaalia</taxon>
    </lineage>
</organism>
<dbReference type="HOGENOM" id="CLU_3194943_0_0_11"/>
<evidence type="ECO:0000313" key="1">
    <source>
        <dbReference type="EMBL" id="ENO18421.1"/>
    </source>
</evidence>
<dbReference type="EMBL" id="AQHZ01000015">
    <property type="protein sequence ID" value="ENO18421.1"/>
    <property type="molecule type" value="Genomic_DNA"/>
</dbReference>
<dbReference type="PATRIC" id="fig|888050.3.peg.936"/>
<dbReference type="Proteomes" id="UP000013015">
    <property type="component" value="Unassembled WGS sequence"/>
</dbReference>